<dbReference type="InterPro" id="IPR002302">
    <property type="entry name" value="Leu-tRNA-ligase"/>
</dbReference>
<feature type="domain" description="Methionyl/Valyl/Leucyl/Isoleucyl-tRNA synthetase anticodon-binding" evidence="10">
    <location>
        <begin position="1"/>
        <end position="96"/>
    </location>
</feature>
<dbReference type="AlphaFoldDB" id="A0A0R2JV27"/>
<comment type="caution">
    <text evidence="11">The sequence shown here is derived from an EMBL/GenBank/DDBJ whole genome shotgun (WGS) entry which is preliminary data.</text>
</comment>
<keyword evidence="8 11" id="KW-0030">Aminoacyl-tRNA synthetase</keyword>
<evidence type="ECO:0000256" key="9">
    <source>
        <dbReference type="ARBA" id="ARBA00047469"/>
    </source>
</evidence>
<dbReference type="EC" id="6.1.1.4" evidence="2"/>
<organism evidence="11 12">
    <name type="scientific">Fructilactobacillus lindneri DSM 20690 = JCM 11027</name>
    <dbReference type="NCBI Taxonomy" id="1122148"/>
    <lineage>
        <taxon>Bacteria</taxon>
        <taxon>Bacillati</taxon>
        <taxon>Bacillota</taxon>
        <taxon>Bacilli</taxon>
        <taxon>Lactobacillales</taxon>
        <taxon>Lactobacillaceae</taxon>
        <taxon>Fructilactobacillus</taxon>
    </lineage>
</organism>
<keyword evidence="3" id="KW-0963">Cytoplasm</keyword>
<keyword evidence="12" id="KW-1185">Reference proteome</keyword>
<reference evidence="11 12" key="1">
    <citation type="journal article" date="2015" name="Genome Announc.">
        <title>Expanding the biotechnology potential of lactobacilli through comparative genomics of 213 strains and associated genera.</title>
        <authorList>
            <person name="Sun Z."/>
            <person name="Harris H.M."/>
            <person name="McCann A."/>
            <person name="Guo C."/>
            <person name="Argimon S."/>
            <person name="Zhang W."/>
            <person name="Yang X."/>
            <person name="Jeffery I.B."/>
            <person name="Cooney J.C."/>
            <person name="Kagawa T.F."/>
            <person name="Liu W."/>
            <person name="Song Y."/>
            <person name="Salvetti E."/>
            <person name="Wrobel A."/>
            <person name="Rasinkangas P."/>
            <person name="Parkhill J."/>
            <person name="Rea M.C."/>
            <person name="O'Sullivan O."/>
            <person name="Ritari J."/>
            <person name="Douillard F.P."/>
            <person name="Paul Ross R."/>
            <person name="Yang R."/>
            <person name="Briner A.E."/>
            <person name="Felis G.E."/>
            <person name="de Vos W.M."/>
            <person name="Barrangou R."/>
            <person name="Klaenhammer T.R."/>
            <person name="Caufield P.W."/>
            <person name="Cui Y."/>
            <person name="Zhang H."/>
            <person name="O'Toole P.W."/>
        </authorList>
    </citation>
    <scope>NUCLEOTIDE SEQUENCE [LARGE SCALE GENOMIC DNA]</scope>
    <source>
        <strain evidence="11 12">DSM 20690</strain>
    </source>
</reference>
<dbReference type="SUPFAM" id="SSF47323">
    <property type="entry name" value="Anticodon-binding domain of a subclass of class I aminoacyl-tRNA synthetases"/>
    <property type="match status" value="1"/>
</dbReference>
<evidence type="ECO:0000256" key="1">
    <source>
        <dbReference type="ARBA" id="ARBA00005594"/>
    </source>
</evidence>
<dbReference type="InterPro" id="IPR013155">
    <property type="entry name" value="M/V/L/I-tRNA-synth_anticd-bd"/>
</dbReference>
<dbReference type="FunFam" id="3.10.20.590:FF:000001">
    <property type="entry name" value="Leucine--tRNA ligase"/>
    <property type="match status" value="1"/>
</dbReference>
<keyword evidence="4" id="KW-0436">Ligase</keyword>
<name>A0A0R2JV27_9LACO</name>
<dbReference type="GO" id="GO:0006429">
    <property type="term" value="P:leucyl-tRNA aminoacylation"/>
    <property type="evidence" value="ECO:0007669"/>
    <property type="project" value="InterPro"/>
</dbReference>
<dbReference type="GO" id="GO:0004823">
    <property type="term" value="F:leucine-tRNA ligase activity"/>
    <property type="evidence" value="ECO:0007669"/>
    <property type="project" value="UniProtKB-EC"/>
</dbReference>
<dbReference type="GO" id="GO:0005829">
    <property type="term" value="C:cytosol"/>
    <property type="evidence" value="ECO:0007669"/>
    <property type="project" value="TreeGrafter"/>
</dbReference>
<dbReference type="PANTHER" id="PTHR43740">
    <property type="entry name" value="LEUCYL-TRNA SYNTHETASE"/>
    <property type="match status" value="1"/>
</dbReference>
<evidence type="ECO:0000256" key="7">
    <source>
        <dbReference type="ARBA" id="ARBA00022917"/>
    </source>
</evidence>
<keyword evidence="6" id="KW-0067">ATP-binding</keyword>
<dbReference type="PATRIC" id="fig|1122148.6.peg.314"/>
<dbReference type="InterPro" id="IPR009080">
    <property type="entry name" value="tRNAsynth_Ia_anticodon-bd"/>
</dbReference>
<evidence type="ECO:0000256" key="5">
    <source>
        <dbReference type="ARBA" id="ARBA00022741"/>
    </source>
</evidence>
<proteinExistence type="inferred from homology"/>
<protein>
    <recommendedName>
        <fullName evidence="2">leucine--tRNA ligase</fullName>
        <ecNumber evidence="2">6.1.1.4</ecNumber>
    </recommendedName>
</protein>
<dbReference type="PANTHER" id="PTHR43740:SF2">
    <property type="entry name" value="LEUCINE--TRNA LIGASE, MITOCHONDRIAL"/>
    <property type="match status" value="1"/>
</dbReference>
<evidence type="ECO:0000259" key="10">
    <source>
        <dbReference type="Pfam" id="PF08264"/>
    </source>
</evidence>
<gene>
    <name evidence="11" type="ORF">IV52_GL000295</name>
</gene>
<evidence type="ECO:0000256" key="6">
    <source>
        <dbReference type="ARBA" id="ARBA00022840"/>
    </source>
</evidence>
<comment type="similarity">
    <text evidence="1">Belongs to the class-I aminoacyl-tRNA synthetase family.</text>
</comment>
<dbReference type="Proteomes" id="UP000051565">
    <property type="component" value="Unassembled WGS sequence"/>
</dbReference>
<dbReference type="Gene3D" id="1.10.730.10">
    <property type="entry name" value="Isoleucyl-tRNA Synthetase, Domain 1"/>
    <property type="match status" value="1"/>
</dbReference>
<evidence type="ECO:0000313" key="12">
    <source>
        <dbReference type="Proteomes" id="UP000051565"/>
    </source>
</evidence>
<evidence type="ECO:0000256" key="2">
    <source>
        <dbReference type="ARBA" id="ARBA00013164"/>
    </source>
</evidence>
<dbReference type="EMBL" id="JQBT01000032">
    <property type="protein sequence ID" value="KRN78892.1"/>
    <property type="molecule type" value="Genomic_DNA"/>
</dbReference>
<keyword evidence="7" id="KW-0648">Protein biosynthesis</keyword>
<sequence length="134" mass="15317">MRFNTAISQMMVFVNEVYKVQKLPKKYAEGFIKLLSPITPHIGEEIWQKLGHEHPIDYTEWPKYDENKLQDTSFEVAVQVNGKVRAHLTVGVDASKEDVQTLALENETVKDNLQDKTVKKVIVVPNKLVNIVAK</sequence>
<dbReference type="Pfam" id="PF08264">
    <property type="entry name" value="Anticodon_1"/>
    <property type="match status" value="1"/>
</dbReference>
<evidence type="ECO:0000256" key="3">
    <source>
        <dbReference type="ARBA" id="ARBA00022490"/>
    </source>
</evidence>
<evidence type="ECO:0000256" key="8">
    <source>
        <dbReference type="ARBA" id="ARBA00023146"/>
    </source>
</evidence>
<dbReference type="GO" id="GO:0005524">
    <property type="term" value="F:ATP binding"/>
    <property type="evidence" value="ECO:0007669"/>
    <property type="project" value="UniProtKB-KW"/>
</dbReference>
<keyword evidence="5" id="KW-0547">Nucleotide-binding</keyword>
<comment type="catalytic activity">
    <reaction evidence="9">
        <text>tRNA(Leu) + L-leucine + ATP = L-leucyl-tRNA(Leu) + AMP + diphosphate</text>
        <dbReference type="Rhea" id="RHEA:11688"/>
        <dbReference type="Rhea" id="RHEA-COMP:9613"/>
        <dbReference type="Rhea" id="RHEA-COMP:9622"/>
        <dbReference type="ChEBI" id="CHEBI:30616"/>
        <dbReference type="ChEBI" id="CHEBI:33019"/>
        <dbReference type="ChEBI" id="CHEBI:57427"/>
        <dbReference type="ChEBI" id="CHEBI:78442"/>
        <dbReference type="ChEBI" id="CHEBI:78494"/>
        <dbReference type="ChEBI" id="CHEBI:456215"/>
        <dbReference type="EC" id="6.1.1.4"/>
    </reaction>
</comment>
<evidence type="ECO:0000256" key="4">
    <source>
        <dbReference type="ARBA" id="ARBA00022598"/>
    </source>
</evidence>
<accession>A0A0R2JV27</accession>
<evidence type="ECO:0000313" key="11">
    <source>
        <dbReference type="EMBL" id="KRN78892.1"/>
    </source>
</evidence>
<dbReference type="STRING" id="53444.AYR59_04920"/>